<dbReference type="Proteomes" id="UP001482620">
    <property type="component" value="Unassembled WGS sequence"/>
</dbReference>
<dbReference type="EMBL" id="JAHRIQ010070566">
    <property type="protein sequence ID" value="MEQ2244042.1"/>
    <property type="molecule type" value="Genomic_DNA"/>
</dbReference>
<keyword evidence="2" id="KW-1185">Reference proteome</keyword>
<accession>A0ABV0UJV1</accession>
<comment type="caution">
    <text evidence="1">The sequence shown here is derived from an EMBL/GenBank/DDBJ whole genome shotgun (WGS) entry which is preliminary data.</text>
</comment>
<evidence type="ECO:0000313" key="1">
    <source>
        <dbReference type="EMBL" id="MEQ2244042.1"/>
    </source>
</evidence>
<reference evidence="1 2" key="1">
    <citation type="submission" date="2021-06" db="EMBL/GenBank/DDBJ databases">
        <authorList>
            <person name="Palmer J.M."/>
        </authorList>
    </citation>
    <scope>NUCLEOTIDE SEQUENCE [LARGE SCALE GENOMIC DNA]</scope>
    <source>
        <strain evidence="2">if_2019</strain>
        <tissue evidence="1">Muscle</tissue>
    </source>
</reference>
<gene>
    <name evidence="1" type="ORF">ILYODFUR_013109</name>
</gene>
<organism evidence="1 2">
    <name type="scientific">Ilyodon furcidens</name>
    <name type="common">goldbreast splitfin</name>
    <dbReference type="NCBI Taxonomy" id="33524"/>
    <lineage>
        <taxon>Eukaryota</taxon>
        <taxon>Metazoa</taxon>
        <taxon>Chordata</taxon>
        <taxon>Craniata</taxon>
        <taxon>Vertebrata</taxon>
        <taxon>Euteleostomi</taxon>
        <taxon>Actinopterygii</taxon>
        <taxon>Neopterygii</taxon>
        <taxon>Teleostei</taxon>
        <taxon>Neoteleostei</taxon>
        <taxon>Acanthomorphata</taxon>
        <taxon>Ovalentaria</taxon>
        <taxon>Atherinomorphae</taxon>
        <taxon>Cyprinodontiformes</taxon>
        <taxon>Goodeidae</taxon>
        <taxon>Ilyodon</taxon>
    </lineage>
</organism>
<name>A0ABV0UJV1_9TELE</name>
<protein>
    <submittedName>
        <fullName evidence="1">Uncharacterized protein</fullName>
    </submittedName>
</protein>
<evidence type="ECO:0000313" key="2">
    <source>
        <dbReference type="Proteomes" id="UP001482620"/>
    </source>
</evidence>
<proteinExistence type="predicted"/>
<sequence length="99" mass="11046">MFGRTGATGAIISLPGDHSCQFRRTVRQFCRSCYYKYHPSTVHTCLSVQACGGAWSLSPLVTGREAGSTLDRSPVGKKFFSHVLLFFFKLPHFRSSELL</sequence>